<dbReference type="OrthoDB" id="3778355at2"/>
<dbReference type="Proteomes" id="UP000295453">
    <property type="component" value="Unassembled WGS sequence"/>
</dbReference>
<sequence length="216" mass="22088">MTETTTLLAREGAALAIAIEDDATPFVRQIAQALRRAARTGHAVEVLGGAAGAVAVRSHDTPQAATITLGEGTVEVASGVRVVPDATVVVDVHARFASVQEVEGDGVLAAAALSALQPPLPHWREAAASFWNETREIAGIPDVLVVDAVGPDGIEHGRFGVGATEYLLAGPADLLAGIFTGADDLPAALAAGVQVKGTLSQLSVMTAASWKVRFDV</sequence>
<evidence type="ECO:0000313" key="2">
    <source>
        <dbReference type="Proteomes" id="UP000295453"/>
    </source>
</evidence>
<dbReference type="EMBL" id="SJZJ01000001">
    <property type="protein sequence ID" value="TCJ31104.1"/>
    <property type="molecule type" value="Genomic_DNA"/>
</dbReference>
<evidence type="ECO:0000313" key="1">
    <source>
        <dbReference type="EMBL" id="TCJ31104.1"/>
    </source>
</evidence>
<accession>A0A4R1CI29</accession>
<protein>
    <submittedName>
        <fullName evidence="1">Uncharacterized protein</fullName>
    </submittedName>
</protein>
<keyword evidence="2" id="KW-1185">Reference proteome</keyword>
<organism evidence="1 2">
    <name type="scientific">Nocardioides jejuensis</name>
    <dbReference type="NCBI Taxonomy" id="2502782"/>
    <lineage>
        <taxon>Bacteria</taxon>
        <taxon>Bacillati</taxon>
        <taxon>Actinomycetota</taxon>
        <taxon>Actinomycetes</taxon>
        <taxon>Propionibacteriales</taxon>
        <taxon>Nocardioidaceae</taxon>
        <taxon>Nocardioides</taxon>
    </lineage>
</organism>
<comment type="caution">
    <text evidence="1">The sequence shown here is derived from an EMBL/GenBank/DDBJ whole genome shotgun (WGS) entry which is preliminary data.</text>
</comment>
<dbReference type="AlphaFoldDB" id="A0A4R1CI29"/>
<proteinExistence type="predicted"/>
<dbReference type="RefSeq" id="WP_131580900.1">
    <property type="nucleotide sequence ID" value="NZ_SJZJ01000001.1"/>
</dbReference>
<reference evidence="1 2" key="1">
    <citation type="submission" date="2019-03" db="EMBL/GenBank/DDBJ databases">
        <authorList>
            <person name="Kim M.K.M."/>
        </authorList>
    </citation>
    <scope>NUCLEOTIDE SEQUENCE [LARGE SCALE GENOMIC DNA]</scope>
    <source>
        <strain evidence="1 2">18JY15-6</strain>
    </source>
</reference>
<name>A0A4R1CI29_9ACTN</name>
<gene>
    <name evidence="1" type="ORF">EPD65_00580</name>
</gene>